<proteinExistence type="inferred from homology"/>
<comment type="similarity">
    <text evidence="5">Belongs to the SAT4 family.</text>
</comment>
<comment type="subcellular location">
    <subcellularLocation>
        <location evidence="1">Membrane</location>
        <topology evidence="1">Multi-pass membrane protein</topology>
    </subcellularLocation>
</comment>
<dbReference type="EMBL" id="JACCJB010000010">
    <property type="protein sequence ID" value="KAF6223752.1"/>
    <property type="molecule type" value="Genomic_DNA"/>
</dbReference>
<feature type="domain" description="Rhodopsin" evidence="7">
    <location>
        <begin position="2"/>
        <end position="122"/>
    </location>
</feature>
<evidence type="ECO:0000256" key="5">
    <source>
        <dbReference type="ARBA" id="ARBA00038359"/>
    </source>
</evidence>
<evidence type="ECO:0000313" key="8">
    <source>
        <dbReference type="EMBL" id="KAF6223752.1"/>
    </source>
</evidence>
<evidence type="ECO:0000256" key="4">
    <source>
        <dbReference type="ARBA" id="ARBA00023136"/>
    </source>
</evidence>
<keyword evidence="4 6" id="KW-0472">Membrane</keyword>
<reference evidence="8 9" key="1">
    <citation type="journal article" date="2020" name="Genomics">
        <title>Complete, high-quality genomes from long-read metagenomic sequencing of two wolf lichen thalli reveals enigmatic genome architecture.</title>
        <authorList>
            <person name="McKenzie S.K."/>
            <person name="Walston R.F."/>
            <person name="Allen J.L."/>
        </authorList>
    </citation>
    <scope>NUCLEOTIDE SEQUENCE [LARGE SCALE GENOMIC DNA]</scope>
    <source>
        <strain evidence="8">WasteWater1</strain>
    </source>
</reference>
<feature type="transmembrane region" description="Helical" evidence="6">
    <location>
        <begin position="6"/>
        <end position="24"/>
    </location>
</feature>
<name>A0A8H6CHW3_9LECA</name>
<evidence type="ECO:0000256" key="6">
    <source>
        <dbReference type="SAM" id="Phobius"/>
    </source>
</evidence>
<dbReference type="AlphaFoldDB" id="A0A8H6CHW3"/>
<keyword evidence="3 6" id="KW-1133">Transmembrane helix</keyword>
<protein>
    <recommendedName>
        <fullName evidence="7">Rhodopsin domain-containing protein</fullName>
    </recommendedName>
</protein>
<dbReference type="InterPro" id="IPR052337">
    <property type="entry name" value="SAT4-like"/>
</dbReference>
<dbReference type="Proteomes" id="UP000593566">
    <property type="component" value="Unassembled WGS sequence"/>
</dbReference>
<dbReference type="PANTHER" id="PTHR33048">
    <property type="entry name" value="PTH11-LIKE INTEGRAL MEMBRANE PROTEIN (AFU_ORTHOLOGUE AFUA_5G11245)"/>
    <property type="match status" value="1"/>
</dbReference>
<evidence type="ECO:0000256" key="2">
    <source>
        <dbReference type="ARBA" id="ARBA00022692"/>
    </source>
</evidence>
<keyword evidence="2 6" id="KW-0812">Transmembrane</keyword>
<gene>
    <name evidence="8" type="ORF">HO133_000595</name>
</gene>
<evidence type="ECO:0000313" key="9">
    <source>
        <dbReference type="Proteomes" id="UP000593566"/>
    </source>
</evidence>
<keyword evidence="9" id="KW-1185">Reference proteome</keyword>
<accession>A0A8H6CHW3</accession>
<feature type="transmembrane region" description="Helical" evidence="6">
    <location>
        <begin position="36"/>
        <end position="55"/>
    </location>
</feature>
<dbReference type="GO" id="GO:0016020">
    <property type="term" value="C:membrane"/>
    <property type="evidence" value="ECO:0007669"/>
    <property type="project" value="UniProtKB-SubCell"/>
</dbReference>
<dbReference type="RefSeq" id="XP_037152969.1">
    <property type="nucleotide sequence ID" value="XM_037291534.1"/>
</dbReference>
<dbReference type="GeneID" id="59329014"/>
<evidence type="ECO:0000256" key="3">
    <source>
        <dbReference type="ARBA" id="ARBA00022989"/>
    </source>
</evidence>
<comment type="caution">
    <text evidence="8">The sequence shown here is derived from an EMBL/GenBank/DDBJ whole genome shotgun (WGS) entry which is preliminary data.</text>
</comment>
<sequence length="194" mass="21152">MTAINIILDAIVVCMPLSVIQTLHMSSARKAQVSGIFLLGLSCIVTSAVRVYYFGILNDVANGPETESQRKPQLIWKNNKAGSKRSVDKSLRATVTVTINFLIEAQTSTNTACLPTLAPLFHSSRHAASEARTWRSMLSLRPKVKTKSSMVHSTDVEQAGKDSGRAWEHSVSDLSHEETVAGDSNVELKVMDVV</sequence>
<dbReference type="PANTHER" id="PTHR33048:SF158">
    <property type="entry name" value="MEMBRANE PROTEIN PTH11-LIKE, PUTATIVE-RELATED"/>
    <property type="match status" value="1"/>
</dbReference>
<organism evidence="8 9">
    <name type="scientific">Letharia lupina</name>
    <dbReference type="NCBI Taxonomy" id="560253"/>
    <lineage>
        <taxon>Eukaryota</taxon>
        <taxon>Fungi</taxon>
        <taxon>Dikarya</taxon>
        <taxon>Ascomycota</taxon>
        <taxon>Pezizomycotina</taxon>
        <taxon>Lecanoromycetes</taxon>
        <taxon>OSLEUM clade</taxon>
        <taxon>Lecanoromycetidae</taxon>
        <taxon>Lecanorales</taxon>
        <taxon>Lecanorineae</taxon>
        <taxon>Parmeliaceae</taxon>
        <taxon>Letharia</taxon>
    </lineage>
</organism>
<dbReference type="Pfam" id="PF20684">
    <property type="entry name" value="Fung_rhodopsin"/>
    <property type="match status" value="1"/>
</dbReference>
<evidence type="ECO:0000256" key="1">
    <source>
        <dbReference type="ARBA" id="ARBA00004141"/>
    </source>
</evidence>
<evidence type="ECO:0000259" key="7">
    <source>
        <dbReference type="Pfam" id="PF20684"/>
    </source>
</evidence>
<dbReference type="InterPro" id="IPR049326">
    <property type="entry name" value="Rhodopsin_dom_fungi"/>
</dbReference>